<accession>A0A854QN81</accession>
<dbReference type="InterPro" id="IPR000479">
    <property type="entry name" value="CIMR_rpt"/>
</dbReference>
<keyword evidence="4" id="KW-0732">Signal</keyword>
<dbReference type="GO" id="GO:0038023">
    <property type="term" value="F:signaling receptor activity"/>
    <property type="evidence" value="ECO:0007669"/>
    <property type="project" value="InterPro"/>
</dbReference>
<dbReference type="GO" id="GO:0010008">
    <property type="term" value="C:endosome membrane"/>
    <property type="evidence" value="ECO:0007669"/>
    <property type="project" value="UniProtKB-SubCell"/>
</dbReference>
<dbReference type="InterPro" id="IPR044865">
    <property type="entry name" value="MRH_dom"/>
</dbReference>
<protein>
    <recommendedName>
        <fullName evidence="10">MRH domain-containing protein</fullName>
    </recommendedName>
</protein>
<dbReference type="Gene3D" id="2.70.130.10">
    <property type="entry name" value="Mannose-6-phosphate receptor binding domain"/>
    <property type="match status" value="1"/>
</dbReference>
<evidence type="ECO:0000256" key="4">
    <source>
        <dbReference type="ARBA" id="ARBA00022729"/>
    </source>
</evidence>
<keyword evidence="6 9" id="KW-0472">Membrane</keyword>
<feature type="compositionally biased region" description="Basic and acidic residues" evidence="8">
    <location>
        <begin position="252"/>
        <end position="261"/>
    </location>
</feature>
<dbReference type="OrthoDB" id="4504960at2759"/>
<dbReference type="InterPro" id="IPR009011">
    <property type="entry name" value="Man6P_isomerase_rcpt-bd_dom_sf"/>
</dbReference>
<dbReference type="GO" id="GO:0005537">
    <property type="term" value="F:D-mannose binding"/>
    <property type="evidence" value="ECO:0007669"/>
    <property type="project" value="InterPro"/>
</dbReference>
<evidence type="ECO:0000256" key="2">
    <source>
        <dbReference type="ARBA" id="ARBA00022448"/>
    </source>
</evidence>
<organism evidence="11 12">
    <name type="scientific">Cryptococcus neoformans Tu259-1</name>
    <dbReference type="NCBI Taxonomy" id="1230072"/>
    <lineage>
        <taxon>Eukaryota</taxon>
        <taxon>Fungi</taxon>
        <taxon>Dikarya</taxon>
        <taxon>Basidiomycota</taxon>
        <taxon>Agaricomycotina</taxon>
        <taxon>Tremellomycetes</taxon>
        <taxon>Tremellales</taxon>
        <taxon>Cryptococcaceae</taxon>
        <taxon>Cryptococcus</taxon>
        <taxon>Cryptococcus neoformans species complex</taxon>
    </lineage>
</organism>
<feature type="region of interest" description="Disordered" evidence="8">
    <location>
        <begin position="219"/>
        <end position="270"/>
    </location>
</feature>
<evidence type="ECO:0000256" key="6">
    <source>
        <dbReference type="ARBA" id="ARBA00023136"/>
    </source>
</evidence>
<dbReference type="AlphaFoldDB" id="A0A854QN81"/>
<comment type="caution">
    <text evidence="11">The sequence shown here is derived from an EMBL/GenBank/DDBJ whole genome shotgun (WGS) entry which is preliminary data.</text>
</comment>
<dbReference type="PANTHER" id="PTHR15071:SF0">
    <property type="entry name" value="MANNOSE 6-PHOSPHATE RECEPTOR-LIKE PROTEIN 1"/>
    <property type="match status" value="1"/>
</dbReference>
<dbReference type="Proteomes" id="UP000199727">
    <property type="component" value="Unassembled WGS sequence"/>
</dbReference>
<dbReference type="SUPFAM" id="SSF50911">
    <property type="entry name" value="Mannose 6-phosphate receptor domain"/>
    <property type="match status" value="1"/>
</dbReference>
<dbReference type="PROSITE" id="PS51914">
    <property type="entry name" value="MRH"/>
    <property type="match status" value="1"/>
</dbReference>
<evidence type="ECO:0000256" key="1">
    <source>
        <dbReference type="ARBA" id="ARBA00004308"/>
    </source>
</evidence>
<feature type="transmembrane region" description="Helical" evidence="9">
    <location>
        <begin position="173"/>
        <end position="195"/>
    </location>
</feature>
<evidence type="ECO:0000256" key="9">
    <source>
        <dbReference type="SAM" id="Phobius"/>
    </source>
</evidence>
<dbReference type="GO" id="GO:0007034">
    <property type="term" value="P:vacuolar transport"/>
    <property type="evidence" value="ECO:0007669"/>
    <property type="project" value="TreeGrafter"/>
</dbReference>
<evidence type="ECO:0000259" key="10">
    <source>
        <dbReference type="PROSITE" id="PS51914"/>
    </source>
</evidence>
<dbReference type="PANTHER" id="PTHR15071">
    <property type="entry name" value="MANNOSE-6-PHOSPHATE RECEPTOR FAMILY MEMBER"/>
    <property type="match status" value="1"/>
</dbReference>
<sequence>MKDKPCTLTLEDGTYYDLTQLASAKGDYVANVGDITYILNVCRKVVSQTYRIDEPENVGALMRDGYVDFSMGEVNTTLTLSPMTDEPMIIMTDGSICPNNPGQTASTAIRFICSSQSDFYVNKPIFITSLPPQGPCQFYFEWNTPLACRPGRTRPTNPTNPTSPKGGLETHNYYFAFGAIVVIAILTWFGGLTLYNRLYLKRRGLSQFPLPSFDYQSISLPPRDSAEHPGPNWDSSRRRPSRSGGYRPVQTEGHDREERFAPRFSLDEGD</sequence>
<keyword evidence="2" id="KW-0813">Transport</keyword>
<comment type="subcellular location">
    <subcellularLocation>
        <location evidence="1">Endomembrane system</location>
    </subcellularLocation>
</comment>
<dbReference type="GO" id="GO:0005770">
    <property type="term" value="C:late endosome"/>
    <property type="evidence" value="ECO:0007669"/>
    <property type="project" value="TreeGrafter"/>
</dbReference>
<keyword evidence="3 9" id="KW-0812">Transmembrane</keyword>
<reference evidence="11 12" key="1">
    <citation type="submission" date="2017-06" db="EMBL/GenBank/DDBJ databases">
        <title>Global population genomics of the pathogenic fungus Cryptococcus neoformans var. grubii.</title>
        <authorList>
            <person name="Cuomo C."/>
            <person name="Litvintseva A."/>
            <person name="Chen Y."/>
            <person name="Young S."/>
            <person name="Zeng Q."/>
            <person name="Chapman S."/>
            <person name="Gujja S."/>
            <person name="Saif S."/>
            <person name="Birren B."/>
        </authorList>
    </citation>
    <scope>NUCLEOTIDE SEQUENCE [LARGE SCALE GENOMIC DNA]</scope>
    <source>
        <strain evidence="11 12">Tu259-1</strain>
    </source>
</reference>
<name>A0A854QN81_CRYNE</name>
<evidence type="ECO:0000313" key="11">
    <source>
        <dbReference type="EMBL" id="OXG24201.1"/>
    </source>
</evidence>
<dbReference type="Pfam" id="PF00878">
    <property type="entry name" value="CIMR"/>
    <property type="match status" value="1"/>
</dbReference>
<keyword evidence="5 9" id="KW-1133">Transmembrane helix</keyword>
<keyword evidence="7" id="KW-1015">Disulfide bond</keyword>
<dbReference type="GO" id="GO:0000139">
    <property type="term" value="C:Golgi membrane"/>
    <property type="evidence" value="ECO:0007669"/>
    <property type="project" value="UniProtKB-SubCell"/>
</dbReference>
<proteinExistence type="predicted"/>
<evidence type="ECO:0000256" key="8">
    <source>
        <dbReference type="SAM" id="MobiDB-lite"/>
    </source>
</evidence>
<dbReference type="EMBL" id="AMKT01000034">
    <property type="protein sequence ID" value="OXG24201.1"/>
    <property type="molecule type" value="Genomic_DNA"/>
</dbReference>
<gene>
    <name evidence="11" type="ORF">C361_02750</name>
</gene>
<evidence type="ECO:0000256" key="3">
    <source>
        <dbReference type="ARBA" id="ARBA00022692"/>
    </source>
</evidence>
<feature type="domain" description="MRH" evidence="10">
    <location>
        <begin position="4"/>
        <end position="150"/>
    </location>
</feature>
<evidence type="ECO:0000313" key="12">
    <source>
        <dbReference type="Proteomes" id="UP000199727"/>
    </source>
</evidence>
<evidence type="ECO:0000256" key="5">
    <source>
        <dbReference type="ARBA" id="ARBA00022989"/>
    </source>
</evidence>
<evidence type="ECO:0000256" key="7">
    <source>
        <dbReference type="ARBA" id="ARBA00023157"/>
    </source>
</evidence>